<evidence type="ECO:0000313" key="2">
    <source>
        <dbReference type="EMBL" id="KRO25987.1"/>
    </source>
</evidence>
<sequence>MFGHKRLISILNNSSLINKKRGSKMKILIYGAGIQGNYLAHSLNKNKKNDITLLARGKNKQSIDQYGVKLNHTIQHKITVDHFKTIETLEKNDYYDLIFVTMKYSDFNSIVEPISRNNSAVVVFVGNQMDTEALKLSILEKNPNKTVLFGFQNTGGVRKDEVIKILRINGGNMKIDITKNRSKITTLLDNVFQKTHYRWIAKPQLDNWLKSHAALIMVLNSLDYIYGNDASKIKADKSMLNITSKAFNEAFKILEDNGYPITPKTQRILFGNPKIAKAILKVVYSLPIMNSVQGNFREISSISKSFIKFKNKSQTRTPNLDILLSTAETRED</sequence>
<dbReference type="Pfam" id="PF02558">
    <property type="entry name" value="ApbA"/>
    <property type="match status" value="1"/>
</dbReference>
<dbReference type="EMBL" id="JQCQ01000004">
    <property type="protein sequence ID" value="KRO25987.1"/>
    <property type="molecule type" value="Genomic_DNA"/>
</dbReference>
<keyword evidence="3" id="KW-1185">Reference proteome</keyword>
<gene>
    <name evidence="2" type="ORF">IV88_GL001255</name>
</gene>
<proteinExistence type="predicted"/>
<dbReference type="Proteomes" id="UP000051249">
    <property type="component" value="Unassembled WGS sequence"/>
</dbReference>
<evidence type="ECO:0000259" key="1">
    <source>
        <dbReference type="Pfam" id="PF02558"/>
    </source>
</evidence>
<name>A0A0R2NQ24_9LACO</name>
<dbReference type="InterPro" id="IPR036291">
    <property type="entry name" value="NAD(P)-bd_dom_sf"/>
</dbReference>
<feature type="domain" description="Ketopantoate reductase N-terminal" evidence="1">
    <location>
        <begin position="27"/>
        <end position="159"/>
    </location>
</feature>
<accession>A0A0R2NQ24</accession>
<dbReference type="Gene3D" id="3.40.50.720">
    <property type="entry name" value="NAD(P)-binding Rossmann-like Domain"/>
    <property type="match status" value="1"/>
</dbReference>
<dbReference type="SUPFAM" id="SSF51735">
    <property type="entry name" value="NAD(P)-binding Rossmann-fold domains"/>
    <property type="match status" value="1"/>
</dbReference>
<evidence type="ECO:0000313" key="3">
    <source>
        <dbReference type="Proteomes" id="UP000051249"/>
    </source>
</evidence>
<comment type="caution">
    <text evidence="2">The sequence shown here is derived from an EMBL/GenBank/DDBJ whole genome shotgun (WGS) entry which is preliminary data.</text>
</comment>
<dbReference type="InterPro" id="IPR013332">
    <property type="entry name" value="KPR_N"/>
</dbReference>
<organism evidence="2 3">
    <name type="scientific">Pediococcus argentinicus</name>
    <dbReference type="NCBI Taxonomy" id="480391"/>
    <lineage>
        <taxon>Bacteria</taxon>
        <taxon>Bacillati</taxon>
        <taxon>Bacillota</taxon>
        <taxon>Bacilli</taxon>
        <taxon>Lactobacillales</taxon>
        <taxon>Lactobacillaceae</taxon>
        <taxon>Pediococcus</taxon>
    </lineage>
</organism>
<reference evidence="2 3" key="1">
    <citation type="journal article" date="2015" name="Genome Announc.">
        <title>Expanding the biotechnology potential of lactobacilli through comparative genomics of 213 strains and associated genera.</title>
        <authorList>
            <person name="Sun Z."/>
            <person name="Harris H.M."/>
            <person name="McCann A."/>
            <person name="Guo C."/>
            <person name="Argimon S."/>
            <person name="Zhang W."/>
            <person name="Yang X."/>
            <person name="Jeffery I.B."/>
            <person name="Cooney J.C."/>
            <person name="Kagawa T.F."/>
            <person name="Liu W."/>
            <person name="Song Y."/>
            <person name="Salvetti E."/>
            <person name="Wrobel A."/>
            <person name="Rasinkangas P."/>
            <person name="Parkhill J."/>
            <person name="Rea M.C."/>
            <person name="O'Sullivan O."/>
            <person name="Ritari J."/>
            <person name="Douillard F.P."/>
            <person name="Paul Ross R."/>
            <person name="Yang R."/>
            <person name="Briner A.E."/>
            <person name="Felis G.E."/>
            <person name="de Vos W.M."/>
            <person name="Barrangou R."/>
            <person name="Klaenhammer T.R."/>
            <person name="Caufield P.W."/>
            <person name="Cui Y."/>
            <person name="Zhang H."/>
            <person name="O'Toole P.W."/>
        </authorList>
    </citation>
    <scope>NUCLEOTIDE SEQUENCE [LARGE SCALE GENOMIC DNA]</scope>
    <source>
        <strain evidence="2 3">DSM 23026</strain>
    </source>
</reference>
<dbReference type="PATRIC" id="fig|480391.4.peg.1273"/>
<protein>
    <recommendedName>
        <fullName evidence="1">Ketopantoate reductase N-terminal domain-containing protein</fullName>
    </recommendedName>
</protein>
<dbReference type="AlphaFoldDB" id="A0A0R2NQ24"/>